<sequence>MSLQSPRASDVLCLAALCLLGCLVVQQRRIWKASHFVWFWSRQWRVQDKSQGQKPHLAHLPIDLLIEIMAHLDWYDVLVLRQCCRSLHAASKERQVWHSMLVQYCDTVLPRPFFLPKPLEHCSGEDLEHCIVGWLSGWDHFLYPSLELRIMESHACPPGFFGPLHPLPGGRFFIYGGNRGSLFYCDPTQPDPTMHLLIHPTNLEKPRKRSTALDVLGIQGIDGESTALRDRLFPRTFRLARILGATCSKGLIEIWEINARVEGGTHVGYTSKLLKAFSDHIYVGDGNCCSLLGRHVAYVRDGNPNGFDLGVRIVDWSSVSGDEDPTNLPGVAIPGPTPPLIVLLPHRRILMADDRIAIWDWGRSCPSIASLGTSRGAFIKPEWAPSSPYIGTPPFTQLFYNGESIRLVLPTRGNTLIGFSISTDPDKEVANSVEMSVLGHGDFRFQIFPMSFHYRLGVRLGRELDTLMCYRWPDDPPFVPSASLLEVNLPNSVRHPIVTSFPRGSRGTPKPHLPPWQFQVLTKFKHEPPVAQSVGCSVSCSALPSGLSRCTAAQDMEGESLCLVLGESQAELKGQSRQWRVQDKSQGQKPHLAHLPIDLLIEIMAHLDWDDVLVLRQCCRSLHAASKERQVWHSMLVQYCDTVLPRPFFLPKPLEHCSGEDLEHCIVGWLSGWDHFLYPSLELRIMESHACPPGFFGPLHPLPGGRFFIYGGNRGSLFYCDPTQPDPTMHLLVPSPNFENSSKISTALDVLGTQGIDRQSTTLQDRLFPRTFRLARILGATCSKGLIEIWEINARVEGGTHVGYTSKLLKAFSDHIYVGDGNCCSLLGRHVAYVRDGNRHAFDFGVRIVDWTSVSGDEDPTNLSGVDIPGPHPPLIALLPHRRILMADDRIAIWDWGRSCPSIASEGPSRGAYIEPEWELSSASVRTPPFTPLFYNGESIRLVLPTRGNTLIGFSISTDPDKEVANSVEMSVLGHGDFRFQIFPMSFHYRLGVRLGRELDTLMCYRWPDDPPFVPSASLLEANLPNSVRRERTIIHFDILHGQLVFFCNPYVCRLCSSKTDT</sequence>
<dbReference type="VEuPathDB" id="FungiDB:CC1G_15731"/>
<dbReference type="PANTHER" id="PTHR14381:SF1">
    <property type="entry name" value="F-BOX_WD REPEAT-CONTAINING PROTEIN 4"/>
    <property type="match status" value="1"/>
</dbReference>
<dbReference type="EMBL" id="AACS02000011">
    <property type="protein sequence ID" value="EFI26808.1"/>
    <property type="molecule type" value="Genomic_DNA"/>
</dbReference>
<dbReference type="SUPFAM" id="SSF81383">
    <property type="entry name" value="F-box domain"/>
    <property type="match status" value="2"/>
</dbReference>
<dbReference type="UniPathway" id="UPA00143"/>
<feature type="domain" description="F-box" evidence="1">
    <location>
        <begin position="589"/>
        <end position="635"/>
    </location>
</feature>
<reference evidence="2 3" key="1">
    <citation type="journal article" date="2010" name="Proc. Natl. Acad. Sci. U.S.A.">
        <title>Insights into evolution of multicellular fungi from the assembled chromosomes of the mushroom Coprinopsis cinerea (Coprinus cinereus).</title>
        <authorList>
            <person name="Stajich J.E."/>
            <person name="Wilke S.K."/>
            <person name="Ahren D."/>
            <person name="Au C.H."/>
            <person name="Birren B.W."/>
            <person name="Borodovsky M."/>
            <person name="Burns C."/>
            <person name="Canback B."/>
            <person name="Casselton L.A."/>
            <person name="Cheng C.K."/>
            <person name="Deng J."/>
            <person name="Dietrich F.S."/>
            <person name="Fargo D.C."/>
            <person name="Farman M.L."/>
            <person name="Gathman A.C."/>
            <person name="Goldberg J."/>
            <person name="Guigo R."/>
            <person name="Hoegger P.J."/>
            <person name="Hooker J.B."/>
            <person name="Huggins A."/>
            <person name="James T.Y."/>
            <person name="Kamada T."/>
            <person name="Kilaru S."/>
            <person name="Kodira C."/>
            <person name="Kues U."/>
            <person name="Kupfer D."/>
            <person name="Kwan H.S."/>
            <person name="Lomsadze A."/>
            <person name="Li W."/>
            <person name="Lilly W.W."/>
            <person name="Ma L.J."/>
            <person name="Mackey A.J."/>
            <person name="Manning G."/>
            <person name="Martin F."/>
            <person name="Muraguchi H."/>
            <person name="Natvig D.O."/>
            <person name="Palmerini H."/>
            <person name="Ramesh M.A."/>
            <person name="Rehmeyer C.J."/>
            <person name="Roe B.A."/>
            <person name="Shenoy N."/>
            <person name="Stanke M."/>
            <person name="Ter-Hovhannisyan V."/>
            <person name="Tunlid A."/>
            <person name="Velagapudi R."/>
            <person name="Vision T.J."/>
            <person name="Zeng Q."/>
            <person name="Zolan M.E."/>
            <person name="Pukkila P.J."/>
        </authorList>
    </citation>
    <scope>NUCLEOTIDE SEQUENCE [LARGE SCALE GENOMIC DNA]</scope>
    <source>
        <strain evidence="3">Okayama-7 / 130 / ATCC MYA-4618 / FGSC 9003</strain>
    </source>
</reference>
<keyword evidence="3" id="KW-1185">Reference proteome</keyword>
<evidence type="ECO:0000313" key="3">
    <source>
        <dbReference type="Proteomes" id="UP000001861"/>
    </source>
</evidence>
<dbReference type="GO" id="GO:0019005">
    <property type="term" value="C:SCF ubiquitin ligase complex"/>
    <property type="evidence" value="ECO:0007669"/>
    <property type="project" value="TreeGrafter"/>
</dbReference>
<comment type="caution">
    <text evidence="2">The sequence shown here is derived from an EMBL/GenBank/DDBJ whole genome shotgun (WGS) entry which is preliminary data.</text>
</comment>
<proteinExistence type="predicted"/>
<dbReference type="GO" id="GO:0016567">
    <property type="term" value="P:protein ubiquitination"/>
    <property type="evidence" value="ECO:0007669"/>
    <property type="project" value="UniProtKB-UniPathway"/>
</dbReference>
<dbReference type="PROSITE" id="PS50181">
    <property type="entry name" value="FBOX"/>
    <property type="match status" value="2"/>
</dbReference>
<gene>
    <name evidence="2" type="ORF">CC1G_15731</name>
</gene>
<feature type="domain" description="F-box" evidence="1">
    <location>
        <begin position="54"/>
        <end position="100"/>
    </location>
</feature>
<dbReference type="RefSeq" id="XP_002910302.1">
    <property type="nucleotide sequence ID" value="XM_002910256.1"/>
</dbReference>
<name>D6RQ90_COPC7</name>
<dbReference type="GeneID" id="9378627"/>
<dbReference type="OrthoDB" id="3068749at2759"/>
<dbReference type="InParanoid" id="D6RQ90"/>
<evidence type="ECO:0000259" key="1">
    <source>
        <dbReference type="PROSITE" id="PS50181"/>
    </source>
</evidence>
<protein>
    <recommendedName>
        <fullName evidence="1">F-box domain-containing protein</fullName>
    </recommendedName>
</protein>
<dbReference type="InterPro" id="IPR036047">
    <property type="entry name" value="F-box-like_dom_sf"/>
</dbReference>
<dbReference type="Gene3D" id="1.20.1280.50">
    <property type="match status" value="2"/>
</dbReference>
<dbReference type="AlphaFoldDB" id="D6RQ90"/>
<dbReference type="KEGG" id="cci:CC1G_15731"/>
<dbReference type="InterPro" id="IPR001810">
    <property type="entry name" value="F-box_dom"/>
</dbReference>
<organism evidence="2 3">
    <name type="scientific">Coprinopsis cinerea (strain Okayama-7 / 130 / ATCC MYA-4618 / FGSC 9003)</name>
    <name type="common">Inky cap fungus</name>
    <name type="synonym">Hormographiella aspergillata</name>
    <dbReference type="NCBI Taxonomy" id="240176"/>
    <lineage>
        <taxon>Eukaryota</taxon>
        <taxon>Fungi</taxon>
        <taxon>Dikarya</taxon>
        <taxon>Basidiomycota</taxon>
        <taxon>Agaricomycotina</taxon>
        <taxon>Agaricomycetes</taxon>
        <taxon>Agaricomycetidae</taxon>
        <taxon>Agaricales</taxon>
        <taxon>Agaricineae</taxon>
        <taxon>Psathyrellaceae</taxon>
        <taxon>Coprinopsis</taxon>
    </lineage>
</organism>
<dbReference type="Pfam" id="PF00646">
    <property type="entry name" value="F-box"/>
    <property type="match status" value="2"/>
</dbReference>
<dbReference type="InterPro" id="IPR052301">
    <property type="entry name" value="SCF_F-box/WD-repeat"/>
</dbReference>
<dbReference type="SMART" id="SM00256">
    <property type="entry name" value="FBOX"/>
    <property type="match status" value="2"/>
</dbReference>
<accession>D6RQ90</accession>
<dbReference type="Proteomes" id="UP000001861">
    <property type="component" value="Unassembled WGS sequence"/>
</dbReference>
<dbReference type="HOGENOM" id="CLU_277309_0_0_1"/>
<dbReference type="GO" id="GO:0031146">
    <property type="term" value="P:SCF-dependent proteasomal ubiquitin-dependent protein catabolic process"/>
    <property type="evidence" value="ECO:0007669"/>
    <property type="project" value="TreeGrafter"/>
</dbReference>
<evidence type="ECO:0000313" key="2">
    <source>
        <dbReference type="EMBL" id="EFI26808.1"/>
    </source>
</evidence>
<dbReference type="PANTHER" id="PTHR14381">
    <property type="entry name" value="DACTYLIN"/>
    <property type="match status" value="1"/>
</dbReference>